<dbReference type="AlphaFoldDB" id="A0A1M5YVZ5"/>
<evidence type="ECO:0000313" key="3">
    <source>
        <dbReference type="Proteomes" id="UP000184278"/>
    </source>
</evidence>
<evidence type="ECO:0000259" key="1">
    <source>
        <dbReference type="Pfam" id="PF00485"/>
    </source>
</evidence>
<dbReference type="PANTHER" id="PTHR10285">
    <property type="entry name" value="URIDINE KINASE"/>
    <property type="match status" value="1"/>
</dbReference>
<sequence>MKYTANINGIETSVEYSENNVNEIFIPLLKQMKELKDSKGSRILVMLAAPPGAGKSTLLSFLKYLSENTEGLEPISVVGMDGFHRYQEYLLTHTMVRDGKEIPMVDVKGAPETFDIDKLLDKVKSVARGDKCGWPDYNRMTHNPQEDAIIVDSDIVILEGNYLLLKDKGWDELKGYADLTISIAADEDLLRKRLIDRKIKSGKSEAQATEFVEFSDMYNVRTVLNKSSDADIRLMVLEDCSYIW</sequence>
<dbReference type="GO" id="GO:0016301">
    <property type="term" value="F:kinase activity"/>
    <property type="evidence" value="ECO:0007669"/>
    <property type="project" value="InterPro"/>
</dbReference>
<protein>
    <recommendedName>
        <fullName evidence="1">Phosphoribulokinase/uridine kinase domain-containing protein</fullName>
    </recommendedName>
</protein>
<reference evidence="3" key="1">
    <citation type="submission" date="2016-11" db="EMBL/GenBank/DDBJ databases">
        <authorList>
            <person name="Varghese N."/>
            <person name="Submissions S."/>
        </authorList>
    </citation>
    <scope>NUCLEOTIDE SEQUENCE [LARGE SCALE GENOMIC DNA]</scope>
    <source>
        <strain evidence="3">DSM 3071</strain>
    </source>
</reference>
<gene>
    <name evidence="2" type="ORF">SAMN02745229_01778</name>
</gene>
<dbReference type="InterPro" id="IPR006083">
    <property type="entry name" value="PRK/URK"/>
</dbReference>
<dbReference type="RefSeq" id="WP_081373766.1">
    <property type="nucleotide sequence ID" value="NZ_FQXK01000013.1"/>
</dbReference>
<dbReference type="InterPro" id="IPR027417">
    <property type="entry name" value="P-loop_NTPase"/>
</dbReference>
<dbReference type="GO" id="GO:0005524">
    <property type="term" value="F:ATP binding"/>
    <property type="evidence" value="ECO:0007669"/>
    <property type="project" value="InterPro"/>
</dbReference>
<feature type="domain" description="Phosphoribulokinase/uridine kinase" evidence="1">
    <location>
        <begin position="46"/>
        <end position="236"/>
    </location>
</feature>
<dbReference type="OrthoDB" id="1550976at2"/>
<evidence type="ECO:0000313" key="2">
    <source>
        <dbReference type="EMBL" id="SHI16169.1"/>
    </source>
</evidence>
<accession>A0A1M5YVZ5</accession>
<dbReference type="NCBIfam" id="NF006745">
    <property type="entry name" value="PRK09270.1-4"/>
    <property type="match status" value="1"/>
</dbReference>
<dbReference type="STRING" id="1121131.SAMN02745229_01778"/>
<name>A0A1M5YVZ5_BUTFI</name>
<keyword evidence="3" id="KW-1185">Reference proteome</keyword>
<dbReference type="Pfam" id="PF00485">
    <property type="entry name" value="PRK"/>
    <property type="match status" value="1"/>
</dbReference>
<organism evidence="2 3">
    <name type="scientific">Butyrivibrio fibrisolvens DSM 3071</name>
    <dbReference type="NCBI Taxonomy" id="1121131"/>
    <lineage>
        <taxon>Bacteria</taxon>
        <taxon>Bacillati</taxon>
        <taxon>Bacillota</taxon>
        <taxon>Clostridia</taxon>
        <taxon>Lachnospirales</taxon>
        <taxon>Lachnospiraceae</taxon>
        <taxon>Butyrivibrio</taxon>
    </lineage>
</organism>
<proteinExistence type="predicted"/>
<dbReference type="SUPFAM" id="SSF52540">
    <property type="entry name" value="P-loop containing nucleoside triphosphate hydrolases"/>
    <property type="match status" value="1"/>
</dbReference>
<dbReference type="EMBL" id="FQXK01000013">
    <property type="protein sequence ID" value="SHI16169.1"/>
    <property type="molecule type" value="Genomic_DNA"/>
</dbReference>
<dbReference type="Gene3D" id="3.40.50.300">
    <property type="entry name" value="P-loop containing nucleotide triphosphate hydrolases"/>
    <property type="match status" value="1"/>
</dbReference>
<dbReference type="Proteomes" id="UP000184278">
    <property type="component" value="Unassembled WGS sequence"/>
</dbReference>